<dbReference type="EMBL" id="BMAO01004376">
    <property type="protein sequence ID" value="GFQ94183.1"/>
    <property type="molecule type" value="Genomic_DNA"/>
</dbReference>
<accession>A0A8X6H183</accession>
<keyword evidence="2" id="KW-1185">Reference proteome</keyword>
<protein>
    <submittedName>
        <fullName evidence="1">Uncharacterized protein</fullName>
    </submittedName>
</protein>
<organism evidence="1 2">
    <name type="scientific">Trichonephila clavata</name>
    <name type="common">Joro spider</name>
    <name type="synonym">Nephila clavata</name>
    <dbReference type="NCBI Taxonomy" id="2740835"/>
    <lineage>
        <taxon>Eukaryota</taxon>
        <taxon>Metazoa</taxon>
        <taxon>Ecdysozoa</taxon>
        <taxon>Arthropoda</taxon>
        <taxon>Chelicerata</taxon>
        <taxon>Arachnida</taxon>
        <taxon>Araneae</taxon>
        <taxon>Araneomorphae</taxon>
        <taxon>Entelegynae</taxon>
        <taxon>Araneoidea</taxon>
        <taxon>Nephilidae</taxon>
        <taxon>Trichonephila</taxon>
    </lineage>
</organism>
<name>A0A8X6H183_TRICU</name>
<proteinExistence type="predicted"/>
<comment type="caution">
    <text evidence="1">The sequence shown here is derived from an EMBL/GenBank/DDBJ whole genome shotgun (WGS) entry which is preliminary data.</text>
</comment>
<evidence type="ECO:0000313" key="2">
    <source>
        <dbReference type="Proteomes" id="UP000887116"/>
    </source>
</evidence>
<reference evidence="1" key="1">
    <citation type="submission" date="2020-07" db="EMBL/GenBank/DDBJ databases">
        <title>Multicomponent nature underlies the extraordinary mechanical properties of spider dragline silk.</title>
        <authorList>
            <person name="Kono N."/>
            <person name="Nakamura H."/>
            <person name="Mori M."/>
            <person name="Yoshida Y."/>
            <person name="Ohtoshi R."/>
            <person name="Malay A.D."/>
            <person name="Moran D.A.P."/>
            <person name="Tomita M."/>
            <person name="Numata K."/>
            <person name="Arakawa K."/>
        </authorList>
    </citation>
    <scope>NUCLEOTIDE SEQUENCE</scope>
</reference>
<dbReference type="AlphaFoldDB" id="A0A8X6H183"/>
<sequence length="97" mass="11070">MIKKKSSVLKIRLEASEIYCRLPRESVFEGILSKYSINKKFLELNNLQQHPVQQNNSKDVHPSCSFSSSVLRYYCSWTTLSRCSLCSSRSSTGTTTL</sequence>
<evidence type="ECO:0000313" key="1">
    <source>
        <dbReference type="EMBL" id="GFQ94183.1"/>
    </source>
</evidence>
<gene>
    <name evidence="1" type="ORF">TNCT_692981</name>
</gene>
<dbReference type="Proteomes" id="UP000887116">
    <property type="component" value="Unassembled WGS sequence"/>
</dbReference>